<keyword evidence="7" id="KW-1185">Reference proteome</keyword>
<dbReference type="EMBL" id="CP023422">
    <property type="protein sequence ID" value="ATD62480.1"/>
    <property type="molecule type" value="Genomic_DNA"/>
</dbReference>
<dbReference type="Gene3D" id="3.30.160.390">
    <property type="entry name" value="Integrase, DNA-binding domain"/>
    <property type="match status" value="1"/>
</dbReference>
<dbReference type="InterPro" id="IPR038488">
    <property type="entry name" value="Integrase_DNA-bd_sf"/>
</dbReference>
<keyword evidence="2" id="KW-0229">DNA integration</keyword>
<sequence>MAKMTANQVAALKPKERPYKQTVDTGLQLRVATNGVKTWVIQYVVSGRQRELRLARPFGTTTSDGYISLADARDEAAKVRAMARAGIDIQVQEKERRAAIGQAKAEAAAAQSAMEAISKASALTVQDMFDAWITDGVRRKDGNAMLKRMFATDVLPAIGAVAIKDVTEHHLRAVLRAMVERGVNRSAVMQRNSLTQMFAWARKRQPWRKLLVDGDPMELIEIDKIVSPDYDLGNIRDRILSADEIRELHTIIARMHTDYDAAPNKRIVQQPLEATTERAIWIMLSTMCRVGETAKARWEHVDLAAGTWFIPKENVKDNVADLTVYLSAFALDQFQQLHAHTGHSAWCFPARNNEVSIEGKSISKQVGDRQSMFKKNKDGMPRAPLKNRRSDDTLVLAGGKNGAWTPHDLRRTGATMMQALGISLELIDRCQNHVLPGSKVRRHYMLHDYADEKRAAWAALGAKLEGVIVGQTFGQ</sequence>
<name>A0A290X046_9BURK</name>
<proteinExistence type="inferred from homology"/>
<evidence type="ECO:0000256" key="1">
    <source>
        <dbReference type="ARBA" id="ARBA00008857"/>
    </source>
</evidence>
<evidence type="ECO:0000313" key="6">
    <source>
        <dbReference type="EMBL" id="ATD62480.1"/>
    </source>
</evidence>
<dbReference type="GO" id="GO:0006310">
    <property type="term" value="P:DNA recombination"/>
    <property type="evidence" value="ECO:0007669"/>
    <property type="project" value="UniProtKB-KW"/>
</dbReference>
<dbReference type="Pfam" id="PF13356">
    <property type="entry name" value="Arm-DNA-bind_3"/>
    <property type="match status" value="1"/>
</dbReference>
<protein>
    <submittedName>
        <fullName evidence="6">Integrase</fullName>
    </submittedName>
</protein>
<feature type="domain" description="Tyr recombinase" evidence="5">
    <location>
        <begin position="235"/>
        <end position="458"/>
    </location>
</feature>
<dbReference type="Gene3D" id="1.10.150.130">
    <property type="match status" value="1"/>
</dbReference>
<dbReference type="AlphaFoldDB" id="A0A290X046"/>
<dbReference type="GO" id="GO:0003677">
    <property type="term" value="F:DNA binding"/>
    <property type="evidence" value="ECO:0007669"/>
    <property type="project" value="UniProtKB-KW"/>
</dbReference>
<dbReference type="PANTHER" id="PTHR30629">
    <property type="entry name" value="PROPHAGE INTEGRASE"/>
    <property type="match status" value="1"/>
</dbReference>
<dbReference type="InterPro" id="IPR050808">
    <property type="entry name" value="Phage_Integrase"/>
</dbReference>
<dbReference type="RefSeq" id="WP_096237027.1">
    <property type="nucleotide sequence ID" value="NZ_CP023422.1"/>
</dbReference>
<dbReference type="Gene3D" id="1.10.443.10">
    <property type="entry name" value="Intergrase catalytic core"/>
    <property type="match status" value="1"/>
</dbReference>
<dbReference type="Pfam" id="PF22022">
    <property type="entry name" value="Phage_int_M"/>
    <property type="match status" value="1"/>
</dbReference>
<keyword evidence="4" id="KW-0233">DNA recombination</keyword>
<dbReference type="InterPro" id="IPR025166">
    <property type="entry name" value="Integrase_DNA_bind_dom"/>
</dbReference>
<evidence type="ECO:0000256" key="4">
    <source>
        <dbReference type="ARBA" id="ARBA00023172"/>
    </source>
</evidence>
<dbReference type="SUPFAM" id="SSF56349">
    <property type="entry name" value="DNA breaking-rejoining enzymes"/>
    <property type="match status" value="1"/>
</dbReference>
<accession>A0A290X046</accession>
<dbReference type="GO" id="GO:0015074">
    <property type="term" value="P:DNA integration"/>
    <property type="evidence" value="ECO:0007669"/>
    <property type="project" value="UniProtKB-KW"/>
</dbReference>
<dbReference type="InterPro" id="IPR002104">
    <property type="entry name" value="Integrase_catalytic"/>
</dbReference>
<dbReference type="Proteomes" id="UP000218437">
    <property type="component" value="Chromosome"/>
</dbReference>
<keyword evidence="3" id="KW-0238">DNA-binding</keyword>
<dbReference type="KEGG" id="jsv:CNX70_21775"/>
<evidence type="ECO:0000313" key="7">
    <source>
        <dbReference type="Proteomes" id="UP000218437"/>
    </source>
</evidence>
<dbReference type="InterPro" id="IPR010998">
    <property type="entry name" value="Integrase_recombinase_N"/>
</dbReference>
<dbReference type="InterPro" id="IPR053876">
    <property type="entry name" value="Phage_int_M"/>
</dbReference>
<dbReference type="CDD" id="cd00801">
    <property type="entry name" value="INT_P4_C"/>
    <property type="match status" value="1"/>
</dbReference>
<reference evidence="6 7" key="1">
    <citation type="submission" date="2017-09" db="EMBL/GenBank/DDBJ databases">
        <title>Complete genome sequence of Janthinobacterium svalbardensis PAMC 27463.</title>
        <authorList>
            <person name="Cho Y.-J."/>
            <person name="Cho A."/>
            <person name="Kim O.-S."/>
            <person name="Lee J.-I."/>
        </authorList>
    </citation>
    <scope>NUCLEOTIDE SEQUENCE [LARGE SCALE GENOMIC DNA]</scope>
    <source>
        <strain evidence="6 7">PAMC 27463</strain>
    </source>
</reference>
<dbReference type="PROSITE" id="PS51898">
    <property type="entry name" value="TYR_RECOMBINASE"/>
    <property type="match status" value="1"/>
</dbReference>
<gene>
    <name evidence="6" type="ORF">CNX70_21775</name>
</gene>
<evidence type="ECO:0000256" key="3">
    <source>
        <dbReference type="ARBA" id="ARBA00023125"/>
    </source>
</evidence>
<dbReference type="Pfam" id="PF00589">
    <property type="entry name" value="Phage_integrase"/>
    <property type="match status" value="1"/>
</dbReference>
<comment type="similarity">
    <text evidence="1">Belongs to the 'phage' integrase family.</text>
</comment>
<dbReference type="PANTHER" id="PTHR30629:SF2">
    <property type="entry name" value="PROPHAGE INTEGRASE INTS-RELATED"/>
    <property type="match status" value="1"/>
</dbReference>
<dbReference type="InterPro" id="IPR011010">
    <property type="entry name" value="DNA_brk_join_enz"/>
</dbReference>
<dbReference type="InterPro" id="IPR013762">
    <property type="entry name" value="Integrase-like_cat_sf"/>
</dbReference>
<evidence type="ECO:0000256" key="2">
    <source>
        <dbReference type="ARBA" id="ARBA00022908"/>
    </source>
</evidence>
<evidence type="ECO:0000259" key="5">
    <source>
        <dbReference type="PROSITE" id="PS51898"/>
    </source>
</evidence>
<organism evidence="6 7">
    <name type="scientific">Janthinobacterium svalbardensis</name>
    <dbReference type="NCBI Taxonomy" id="368607"/>
    <lineage>
        <taxon>Bacteria</taxon>
        <taxon>Pseudomonadati</taxon>
        <taxon>Pseudomonadota</taxon>
        <taxon>Betaproteobacteria</taxon>
        <taxon>Burkholderiales</taxon>
        <taxon>Oxalobacteraceae</taxon>
        <taxon>Janthinobacterium</taxon>
    </lineage>
</organism>